<dbReference type="PANTHER" id="PTHR43963:SF6">
    <property type="entry name" value="CHAIN DEHYDROGENASE FAMILY PROTEIN, PUTATIVE (AFU_ORTHOLOGUE AFUA_3G15350)-RELATED"/>
    <property type="match status" value="1"/>
</dbReference>
<dbReference type="Pfam" id="PF00106">
    <property type="entry name" value="adh_short"/>
    <property type="match status" value="1"/>
</dbReference>
<name>A0A5C7EGJ3_9PROT</name>
<protein>
    <submittedName>
        <fullName evidence="6">SDR family oxidoreductase</fullName>
    </submittedName>
</protein>
<reference evidence="6 7" key="1">
    <citation type="submission" date="2019-08" db="EMBL/GenBank/DDBJ databases">
        <title>Pelomicrobium methylotrophicum gen. nov., sp. nov. a moderately thermophilic, facultatively anaerobic, lithoautotrophic and methylotrophic bacterium isolated from a terrestrial mud volcano.</title>
        <authorList>
            <person name="Slobodkina G.B."/>
            <person name="Merkel A.Y."/>
            <person name="Slobodkin A.I."/>
        </authorList>
    </citation>
    <scope>NUCLEOTIDE SEQUENCE [LARGE SCALE GENOMIC DNA]</scope>
    <source>
        <strain evidence="6 7">SM250</strain>
    </source>
</reference>
<keyword evidence="2" id="KW-0521">NADP</keyword>
<evidence type="ECO:0000256" key="2">
    <source>
        <dbReference type="ARBA" id="ARBA00022857"/>
    </source>
</evidence>
<feature type="domain" description="Ketoreductase" evidence="5">
    <location>
        <begin position="8"/>
        <end position="201"/>
    </location>
</feature>
<evidence type="ECO:0000256" key="1">
    <source>
        <dbReference type="ARBA" id="ARBA00006484"/>
    </source>
</evidence>
<dbReference type="EMBL" id="VPFL01000031">
    <property type="protein sequence ID" value="TXF10414.1"/>
    <property type="molecule type" value="Genomic_DNA"/>
</dbReference>
<evidence type="ECO:0000256" key="3">
    <source>
        <dbReference type="ARBA" id="ARBA00023002"/>
    </source>
</evidence>
<evidence type="ECO:0000259" key="5">
    <source>
        <dbReference type="SMART" id="SM00822"/>
    </source>
</evidence>
<gene>
    <name evidence="6" type="ORF">FR698_15315</name>
</gene>
<dbReference type="SMART" id="SM00822">
    <property type="entry name" value="PKS_KR"/>
    <property type="match status" value="1"/>
</dbReference>
<proteinExistence type="inferred from homology"/>
<keyword evidence="3" id="KW-0560">Oxidoreductase</keyword>
<evidence type="ECO:0000256" key="4">
    <source>
        <dbReference type="RuleBase" id="RU000363"/>
    </source>
</evidence>
<dbReference type="InterPro" id="IPR045313">
    <property type="entry name" value="CBR1-like"/>
</dbReference>
<comment type="similarity">
    <text evidence="1 4">Belongs to the short-chain dehydrogenases/reductases (SDR) family.</text>
</comment>
<sequence length="238" mass="25137">MGAANGQKIAVVTGANRGLGLEISRQLAARGVHVVMTARDPEKGAAACERLRSESLSVEFLPLDVTDVKSIETLAETMGKKFSGIDILVNNAGILPEGRGARVLTLSPEVFRQAFETNTLGPLRLCQALVPLMKKRGGGRIVNVSSGLGQLAEMGAGTPAYRLSKTALNALTRILAAELAGDRIKVNAACPGWVRTDMGGPNAARSVEEGADTPVWLALLPEDGPTGGFFRDRRPIPW</sequence>
<dbReference type="AlphaFoldDB" id="A0A5C7EGJ3"/>
<dbReference type="PRINTS" id="PR00081">
    <property type="entry name" value="GDHRDH"/>
</dbReference>
<dbReference type="Proteomes" id="UP000321201">
    <property type="component" value="Unassembled WGS sequence"/>
</dbReference>
<dbReference type="GO" id="GO:0016616">
    <property type="term" value="F:oxidoreductase activity, acting on the CH-OH group of donors, NAD or NADP as acceptor"/>
    <property type="evidence" value="ECO:0007669"/>
    <property type="project" value="InterPro"/>
</dbReference>
<dbReference type="Gene3D" id="3.40.50.720">
    <property type="entry name" value="NAD(P)-binding Rossmann-like Domain"/>
    <property type="match status" value="1"/>
</dbReference>
<evidence type="ECO:0000313" key="7">
    <source>
        <dbReference type="Proteomes" id="UP000321201"/>
    </source>
</evidence>
<dbReference type="PANTHER" id="PTHR43963">
    <property type="entry name" value="CARBONYL REDUCTASE 1-RELATED"/>
    <property type="match status" value="1"/>
</dbReference>
<dbReference type="OrthoDB" id="5291723at2"/>
<dbReference type="InterPro" id="IPR002347">
    <property type="entry name" value="SDR_fam"/>
</dbReference>
<dbReference type="SUPFAM" id="SSF51735">
    <property type="entry name" value="NAD(P)-binding Rossmann-fold domains"/>
    <property type="match status" value="1"/>
</dbReference>
<organism evidence="6 7">
    <name type="scientific">Pelomicrobium methylotrophicum</name>
    <dbReference type="NCBI Taxonomy" id="2602750"/>
    <lineage>
        <taxon>Bacteria</taxon>
        <taxon>Pseudomonadati</taxon>
        <taxon>Pseudomonadota</taxon>
        <taxon>Hydrogenophilia</taxon>
        <taxon>Hydrogenophilia incertae sedis</taxon>
        <taxon>Pelomicrobium</taxon>
    </lineage>
</organism>
<accession>A0A5C7EGJ3</accession>
<dbReference type="InParanoid" id="A0A5C7EGJ3"/>
<comment type="caution">
    <text evidence="6">The sequence shown here is derived from an EMBL/GenBank/DDBJ whole genome shotgun (WGS) entry which is preliminary data.</text>
</comment>
<dbReference type="InterPro" id="IPR036291">
    <property type="entry name" value="NAD(P)-bd_dom_sf"/>
</dbReference>
<dbReference type="CDD" id="cd05324">
    <property type="entry name" value="carb_red_PTCR-like_SDR_c"/>
    <property type="match status" value="1"/>
</dbReference>
<dbReference type="RefSeq" id="WP_147801063.1">
    <property type="nucleotide sequence ID" value="NZ_VPFL01000031.1"/>
</dbReference>
<evidence type="ECO:0000313" key="6">
    <source>
        <dbReference type="EMBL" id="TXF10414.1"/>
    </source>
</evidence>
<dbReference type="InterPro" id="IPR057326">
    <property type="entry name" value="KR_dom"/>
</dbReference>
<keyword evidence="7" id="KW-1185">Reference proteome</keyword>
<dbReference type="PRINTS" id="PR00080">
    <property type="entry name" value="SDRFAMILY"/>
</dbReference>